<evidence type="ECO:0000256" key="1">
    <source>
        <dbReference type="ARBA" id="ARBA00008231"/>
    </source>
</evidence>
<dbReference type="GO" id="GO:0043461">
    <property type="term" value="P:proton-transporting ATP synthase complex assembly"/>
    <property type="evidence" value="ECO:0007669"/>
    <property type="project" value="InterPro"/>
</dbReference>
<evidence type="ECO:0000313" key="5">
    <source>
        <dbReference type="EMBL" id="SIT19162.1"/>
    </source>
</evidence>
<protein>
    <submittedName>
        <fullName evidence="5">Chaperone required for the assembly of the F1-ATPase</fullName>
    </submittedName>
</protein>
<dbReference type="InterPro" id="IPR023335">
    <property type="entry name" value="ATP12_ortho_dom_sf"/>
</dbReference>
<feature type="region of interest" description="Disordered" evidence="4">
    <location>
        <begin position="237"/>
        <end position="258"/>
    </location>
</feature>
<dbReference type="PANTHER" id="PTHR21013:SF10">
    <property type="entry name" value="ATP SYNTHASE MITOCHONDRIAL F1 COMPLEX ASSEMBLY FACTOR 2"/>
    <property type="match status" value="1"/>
</dbReference>
<evidence type="ECO:0000256" key="2">
    <source>
        <dbReference type="ARBA" id="ARBA00022946"/>
    </source>
</evidence>
<keyword evidence="6" id="KW-1185">Reference proteome</keyword>
<dbReference type="AlphaFoldDB" id="A0A1N7Q8I4"/>
<evidence type="ECO:0000313" key="6">
    <source>
        <dbReference type="Proteomes" id="UP000185678"/>
    </source>
</evidence>
<keyword evidence="2" id="KW-0809">Transit peptide</keyword>
<evidence type="ECO:0000256" key="3">
    <source>
        <dbReference type="ARBA" id="ARBA00023186"/>
    </source>
</evidence>
<dbReference type="PANTHER" id="PTHR21013">
    <property type="entry name" value="ATP SYNTHASE MITOCHONDRIAL F1 COMPLEX ASSEMBLY FACTOR 2/ATP12 PROTEIN, MITOCHONDRIAL PRECURSOR"/>
    <property type="match status" value="1"/>
</dbReference>
<name>A0A1N7Q8I4_9PROT</name>
<dbReference type="Proteomes" id="UP000185678">
    <property type="component" value="Unassembled WGS sequence"/>
</dbReference>
<accession>A0A1N7Q8I4</accession>
<dbReference type="Pfam" id="PF07542">
    <property type="entry name" value="ATP12"/>
    <property type="match status" value="1"/>
</dbReference>
<organism evidence="5 6">
    <name type="scientific">Insolitispirillum peregrinum</name>
    <dbReference type="NCBI Taxonomy" id="80876"/>
    <lineage>
        <taxon>Bacteria</taxon>
        <taxon>Pseudomonadati</taxon>
        <taxon>Pseudomonadota</taxon>
        <taxon>Alphaproteobacteria</taxon>
        <taxon>Rhodospirillales</taxon>
        <taxon>Novispirillaceae</taxon>
        <taxon>Insolitispirillum</taxon>
    </lineage>
</organism>
<evidence type="ECO:0000256" key="4">
    <source>
        <dbReference type="SAM" id="MobiDB-lite"/>
    </source>
</evidence>
<dbReference type="SUPFAM" id="SSF160909">
    <property type="entry name" value="ATP12-like"/>
    <property type="match status" value="1"/>
</dbReference>
<proteinExistence type="inferred from homology"/>
<dbReference type="OrthoDB" id="9797825at2"/>
<comment type="similarity">
    <text evidence="1">Belongs to the ATP12 family.</text>
</comment>
<reference evidence="5 6" key="1">
    <citation type="submission" date="2017-01" db="EMBL/GenBank/DDBJ databases">
        <authorList>
            <person name="Mah S.A."/>
            <person name="Swanson W.J."/>
            <person name="Moy G.W."/>
            <person name="Vacquier V.D."/>
        </authorList>
    </citation>
    <scope>NUCLEOTIDE SEQUENCE [LARGE SCALE GENOMIC DNA]</scope>
    <source>
        <strain evidence="5 6">DSM 11589</strain>
    </source>
</reference>
<dbReference type="Gene3D" id="3.30.2180.10">
    <property type="entry name" value="ATP12-like"/>
    <property type="match status" value="1"/>
</dbReference>
<dbReference type="InterPro" id="IPR042272">
    <property type="entry name" value="ATP12_ATP_synth-F1-assembly_N"/>
</dbReference>
<dbReference type="InterPro" id="IPR011419">
    <property type="entry name" value="ATP12_ATP_synth-F1-assembly"/>
</dbReference>
<dbReference type="RefSeq" id="WP_076402080.1">
    <property type="nucleotide sequence ID" value="NZ_FTOA01000012.1"/>
</dbReference>
<dbReference type="EMBL" id="FTOA01000012">
    <property type="protein sequence ID" value="SIT19162.1"/>
    <property type="molecule type" value="Genomic_DNA"/>
</dbReference>
<dbReference type="STRING" id="80876.SAMN05421779_1123"/>
<dbReference type="Gene3D" id="1.10.3580.10">
    <property type="entry name" value="ATP12 ATPase"/>
    <property type="match status" value="1"/>
</dbReference>
<gene>
    <name evidence="5" type="ORF">SAMN05421779_1123</name>
</gene>
<keyword evidence="3" id="KW-0143">Chaperone</keyword>
<sequence>MSTQRPRRFWKEVAVVELPEGGYGIALDGRPVKAPSKNVLRLCSQALAEGVADEWRAQGEFLDPFSMPLTQLANTAQDRMVPLRAAIEDELLAHIDGDALCYYADGPQDLVDRQHAAWSPVTQWAAERFGVSWQQTSGIMPVSQPEPVRAAIAAALAAMSPEELAAFQVIAPGVSSLLVGLAVIHGRLNAEQAFTVAVVDELYQAEQWGHDWEADDRRERLRQELASASQFLLLARSQSGEGASDSGAAHHRCDSSQG</sequence>